<dbReference type="EMBL" id="KI911146">
    <property type="protein sequence ID" value="ETS02231.1"/>
    <property type="molecule type" value="Genomic_DNA"/>
</dbReference>
<dbReference type="HOGENOM" id="CLU_187840_0_0_1"/>
<accession>A0A024SCH7</accession>
<proteinExistence type="predicted"/>
<dbReference type="OrthoDB" id="10397574at2759"/>
<evidence type="ECO:0000256" key="1">
    <source>
        <dbReference type="SAM" id="MobiDB-lite"/>
    </source>
</evidence>
<gene>
    <name evidence="2" type="ORF">M419DRAFT_8586</name>
</gene>
<dbReference type="KEGG" id="trr:M419DRAFT_8586"/>
<evidence type="ECO:0000313" key="3">
    <source>
        <dbReference type="Proteomes" id="UP000024376"/>
    </source>
</evidence>
<dbReference type="Proteomes" id="UP000024376">
    <property type="component" value="Unassembled WGS sequence"/>
</dbReference>
<organism evidence="2 3">
    <name type="scientific">Hypocrea jecorina (strain ATCC 56765 / BCRC 32924 / NRRL 11460 / Rut C-30)</name>
    <name type="common">Trichoderma reesei</name>
    <dbReference type="NCBI Taxonomy" id="1344414"/>
    <lineage>
        <taxon>Eukaryota</taxon>
        <taxon>Fungi</taxon>
        <taxon>Dikarya</taxon>
        <taxon>Ascomycota</taxon>
        <taxon>Pezizomycotina</taxon>
        <taxon>Sordariomycetes</taxon>
        <taxon>Hypocreomycetidae</taxon>
        <taxon>Hypocreales</taxon>
        <taxon>Hypocreaceae</taxon>
        <taxon>Trichoderma</taxon>
    </lineage>
</organism>
<reference evidence="3" key="1">
    <citation type="journal article" date="2013" name="Ind. Biotechnol.">
        <title>Comparative genomics analysis of Trichoderma reesei strains.</title>
        <authorList>
            <person name="Koike H."/>
            <person name="Aerts A."/>
            <person name="LaButti K."/>
            <person name="Grigoriev I.V."/>
            <person name="Baker S.E."/>
        </authorList>
    </citation>
    <scope>NUCLEOTIDE SEQUENCE [LARGE SCALE GENOMIC DNA]</scope>
    <source>
        <strain evidence="3">ATCC 56765 / BCRC 32924 / NRRL 11460 / Rut C-30</strain>
    </source>
</reference>
<evidence type="ECO:0000313" key="2">
    <source>
        <dbReference type="EMBL" id="ETS02231.1"/>
    </source>
</evidence>
<feature type="region of interest" description="Disordered" evidence="1">
    <location>
        <begin position="1"/>
        <end position="27"/>
    </location>
</feature>
<name>A0A024SCH7_HYPJR</name>
<dbReference type="AlphaFoldDB" id="A0A024SCH7"/>
<sequence>MPNSSNNAVYNGSTSTQVQTPTSNLPPNHSFAIGRFLADAEQKCPLGLNTVQSAVEVEAAAKARMLAKLQAFEQQFQSQR</sequence>
<protein>
    <submittedName>
        <fullName evidence="2">Uncharacterized protein</fullName>
    </submittedName>
</protein>